<name>A0A3P7QLB0_DIBLA</name>
<dbReference type="Pfam" id="PF00209">
    <property type="entry name" value="SNF"/>
    <property type="match status" value="1"/>
</dbReference>
<keyword evidence="11" id="KW-1185">Reference proteome</keyword>
<dbReference type="Proteomes" id="UP000281553">
    <property type="component" value="Unassembled WGS sequence"/>
</dbReference>
<evidence type="ECO:0000256" key="4">
    <source>
        <dbReference type="ARBA" id="ARBA00022692"/>
    </source>
</evidence>
<dbReference type="GO" id="GO:0046872">
    <property type="term" value="F:metal ion binding"/>
    <property type="evidence" value="ECO:0007669"/>
    <property type="project" value="UniProtKB-KW"/>
</dbReference>
<dbReference type="InterPro" id="IPR000175">
    <property type="entry name" value="Na/ntran_symport"/>
</dbReference>
<keyword evidence="4 9" id="KW-0812">Transmembrane</keyword>
<evidence type="ECO:0000313" key="11">
    <source>
        <dbReference type="Proteomes" id="UP000281553"/>
    </source>
</evidence>
<dbReference type="SUPFAM" id="SSF161070">
    <property type="entry name" value="SNF-like"/>
    <property type="match status" value="1"/>
</dbReference>
<accession>A0A3P7QLB0</accession>
<comment type="similarity">
    <text evidence="2">Belongs to the sodium:neurotransmitter symporter (SNF) (TC 2.A.22) family.</text>
</comment>
<evidence type="ECO:0000256" key="9">
    <source>
        <dbReference type="SAM" id="Phobius"/>
    </source>
</evidence>
<keyword evidence="7" id="KW-0325">Glycoprotein</keyword>
<evidence type="ECO:0000256" key="5">
    <source>
        <dbReference type="ARBA" id="ARBA00022989"/>
    </source>
</evidence>
<evidence type="ECO:0000256" key="1">
    <source>
        <dbReference type="ARBA" id="ARBA00004141"/>
    </source>
</evidence>
<organism evidence="10 11">
    <name type="scientific">Dibothriocephalus latus</name>
    <name type="common">Fish tapeworm</name>
    <name type="synonym">Diphyllobothrium latum</name>
    <dbReference type="NCBI Taxonomy" id="60516"/>
    <lineage>
        <taxon>Eukaryota</taxon>
        <taxon>Metazoa</taxon>
        <taxon>Spiralia</taxon>
        <taxon>Lophotrochozoa</taxon>
        <taxon>Platyhelminthes</taxon>
        <taxon>Cestoda</taxon>
        <taxon>Eucestoda</taxon>
        <taxon>Diphyllobothriidea</taxon>
        <taxon>Diphyllobothriidae</taxon>
        <taxon>Dibothriocephalus</taxon>
    </lineage>
</organism>
<reference evidence="10 11" key="1">
    <citation type="submission" date="2018-11" db="EMBL/GenBank/DDBJ databases">
        <authorList>
            <consortium name="Pathogen Informatics"/>
        </authorList>
    </citation>
    <scope>NUCLEOTIDE SEQUENCE [LARGE SCALE GENOMIC DNA]</scope>
</reference>
<protein>
    <recommendedName>
        <fullName evidence="12">Amino acid permease/ SLC12A domain-containing protein</fullName>
    </recommendedName>
</protein>
<keyword evidence="5 9" id="KW-1133">Transmembrane helix</keyword>
<dbReference type="InterPro" id="IPR037272">
    <property type="entry name" value="SNS_sf"/>
</dbReference>
<feature type="binding site" evidence="8">
    <location>
        <position position="68"/>
    </location>
    <ligand>
        <name>Na(+)</name>
        <dbReference type="ChEBI" id="CHEBI:29101"/>
        <label>1</label>
    </ligand>
</feature>
<evidence type="ECO:0008006" key="12">
    <source>
        <dbReference type="Google" id="ProtNLM"/>
    </source>
</evidence>
<evidence type="ECO:0000313" key="10">
    <source>
        <dbReference type="EMBL" id="VDN31746.1"/>
    </source>
</evidence>
<dbReference type="GO" id="GO:0005886">
    <property type="term" value="C:plasma membrane"/>
    <property type="evidence" value="ECO:0007669"/>
    <property type="project" value="TreeGrafter"/>
</dbReference>
<feature type="transmembrane region" description="Helical" evidence="9">
    <location>
        <begin position="93"/>
        <end position="120"/>
    </location>
</feature>
<sequence>MSGGINDFGTPVWHLTLCLLLAWLLCFLVLIKGVNSLGKGVKYYLMPDFSKLRDATAWTDAATQIFFSLSCCDGGLIALSSYNKFHNNCCRDAILVACINCLTSFYAGFVVFATLGFMAFQRNVEIADVTTSGRPPSFRL</sequence>
<keyword evidence="3" id="KW-0813">Transport</keyword>
<gene>
    <name evidence="10" type="ORF">DILT_LOCUS15820</name>
</gene>
<evidence type="ECO:0000256" key="6">
    <source>
        <dbReference type="ARBA" id="ARBA00023136"/>
    </source>
</evidence>
<proteinExistence type="inferred from homology"/>
<feature type="transmembrane region" description="Helical" evidence="9">
    <location>
        <begin position="12"/>
        <end position="31"/>
    </location>
</feature>
<evidence type="ECO:0000256" key="2">
    <source>
        <dbReference type="ARBA" id="ARBA00006459"/>
    </source>
</evidence>
<dbReference type="SMR" id="A0A3P7QLB0"/>
<dbReference type="PROSITE" id="PS50267">
    <property type="entry name" value="NA_NEUROTRAN_SYMP_3"/>
    <property type="match status" value="1"/>
</dbReference>
<dbReference type="EMBL" id="UYRU01081260">
    <property type="protein sequence ID" value="VDN31746.1"/>
    <property type="molecule type" value="Genomic_DNA"/>
</dbReference>
<dbReference type="GO" id="GO:0089718">
    <property type="term" value="P:amino acid import across plasma membrane"/>
    <property type="evidence" value="ECO:0007669"/>
    <property type="project" value="TreeGrafter"/>
</dbReference>
<keyword evidence="8" id="KW-0479">Metal-binding</keyword>
<dbReference type="PANTHER" id="PTHR11616">
    <property type="entry name" value="SODIUM/CHLORIDE DEPENDENT TRANSPORTER"/>
    <property type="match status" value="1"/>
</dbReference>
<evidence type="ECO:0000256" key="7">
    <source>
        <dbReference type="ARBA" id="ARBA00023180"/>
    </source>
</evidence>
<comment type="subcellular location">
    <subcellularLocation>
        <location evidence="1">Membrane</location>
        <topology evidence="1">Multi-pass membrane protein</topology>
    </subcellularLocation>
</comment>
<dbReference type="PANTHER" id="PTHR11616:SF321">
    <property type="entry name" value="SODIUM-DEPENDENT NUTRIENT AMINO ACID TRANSPORTER 1-RELATED"/>
    <property type="match status" value="1"/>
</dbReference>
<keyword evidence="6 9" id="KW-0472">Membrane</keyword>
<dbReference type="AlphaFoldDB" id="A0A3P7QLB0"/>
<evidence type="ECO:0000256" key="8">
    <source>
        <dbReference type="PIRSR" id="PIRSR600175-1"/>
    </source>
</evidence>
<feature type="binding site" evidence="8">
    <location>
        <position position="100"/>
    </location>
    <ligand>
        <name>Na(+)</name>
        <dbReference type="ChEBI" id="CHEBI:29101"/>
        <label>1</label>
    </ligand>
</feature>
<dbReference type="GO" id="GO:0005283">
    <property type="term" value="F:amino acid:sodium symporter activity"/>
    <property type="evidence" value="ECO:0007669"/>
    <property type="project" value="TreeGrafter"/>
</dbReference>
<evidence type="ECO:0000256" key="3">
    <source>
        <dbReference type="ARBA" id="ARBA00022448"/>
    </source>
</evidence>
<dbReference type="OrthoDB" id="6581954at2759"/>
<keyword evidence="8" id="KW-0915">Sodium</keyword>